<sequence length="249" mass="28048">MVSSDICNPDFEPLANCIALVHMIGSGIQASRRLFWKNVRMECERLCEEHLKLNKWELLAAMQALSIYIIIRLDEGEMEYNNFDLLLLKTITAMSKQLSGSELTKNVTFALHNSDPNNSWKEWTFEESRQRLCVIYRVVNMLVYFEPAAMCGLQTDLIIAPLPAKKQLWEAGNELVWKAESEREPGIQTAFGLAANGDLVKLGEGQLYCTDEVLTQKPFTTRGSANWEEWCSGMDGFGGLIMLAASLIG</sequence>
<evidence type="ECO:0000256" key="2">
    <source>
        <dbReference type="ARBA" id="ARBA00022833"/>
    </source>
</evidence>
<dbReference type="PANTHER" id="PTHR47660">
    <property type="entry name" value="TRANSCRIPTION FACTOR WITH C2H2 AND ZN(2)-CYS(6) DNA BINDING DOMAIN (EUROFUNG)-RELATED-RELATED"/>
    <property type="match status" value="1"/>
</dbReference>
<name>A0A5N7DRC5_9EURO</name>
<keyword evidence="7" id="KW-1185">Reference proteome</keyword>
<gene>
    <name evidence="6" type="ORF">BDV37DRAFT_238810</name>
</gene>
<organism evidence="6 7">
    <name type="scientific">Aspergillus pseudonomiae</name>
    <dbReference type="NCBI Taxonomy" id="1506151"/>
    <lineage>
        <taxon>Eukaryota</taxon>
        <taxon>Fungi</taxon>
        <taxon>Dikarya</taxon>
        <taxon>Ascomycota</taxon>
        <taxon>Pezizomycotina</taxon>
        <taxon>Eurotiomycetes</taxon>
        <taxon>Eurotiomycetidae</taxon>
        <taxon>Eurotiales</taxon>
        <taxon>Aspergillaceae</taxon>
        <taxon>Aspergillus</taxon>
        <taxon>Aspergillus subgen. Circumdati</taxon>
    </lineage>
</organism>
<evidence type="ECO:0000256" key="3">
    <source>
        <dbReference type="ARBA" id="ARBA00023015"/>
    </source>
</evidence>
<dbReference type="GeneID" id="43665574"/>
<keyword evidence="2" id="KW-0862">Zinc</keyword>
<dbReference type="RefSeq" id="XP_031945898.1">
    <property type="nucleotide sequence ID" value="XM_032080883.1"/>
</dbReference>
<reference evidence="6 7" key="1">
    <citation type="submission" date="2019-04" db="EMBL/GenBank/DDBJ databases">
        <authorList>
            <consortium name="DOE Joint Genome Institute"/>
            <person name="Mondo S."/>
            <person name="Kjaerbolling I."/>
            <person name="Vesth T."/>
            <person name="Frisvad J.C."/>
            <person name="Nybo J.L."/>
            <person name="Theobald S."/>
            <person name="Kildgaard S."/>
            <person name="Isbrandt T."/>
            <person name="Kuo A."/>
            <person name="Sato A."/>
            <person name="Lyhne E.K."/>
            <person name="Kogle M.E."/>
            <person name="Wiebenga A."/>
            <person name="Kun R.S."/>
            <person name="Lubbers R.J."/>
            <person name="Makela M.R."/>
            <person name="Barry K."/>
            <person name="Chovatia M."/>
            <person name="Clum A."/>
            <person name="Daum C."/>
            <person name="Haridas S."/>
            <person name="He G."/>
            <person name="LaButti K."/>
            <person name="Lipzen A."/>
            <person name="Riley R."/>
            <person name="Salamov A."/>
            <person name="Simmons B.A."/>
            <person name="Magnuson J.K."/>
            <person name="Henrissat B."/>
            <person name="Mortensen U.H."/>
            <person name="Larsen T.O."/>
            <person name="Devries R.P."/>
            <person name="Grigoriev I.V."/>
            <person name="Machida M."/>
            <person name="Baker S.E."/>
            <person name="Andersen M.R."/>
            <person name="Cantor M.N."/>
            <person name="Hua S.X."/>
        </authorList>
    </citation>
    <scope>NUCLEOTIDE SEQUENCE [LARGE SCALE GENOMIC DNA]</scope>
    <source>
        <strain evidence="6 7">CBS 119388</strain>
    </source>
</reference>
<evidence type="ECO:0008006" key="8">
    <source>
        <dbReference type="Google" id="ProtNLM"/>
    </source>
</evidence>
<dbReference type="AlphaFoldDB" id="A0A5N7DRC5"/>
<keyword evidence="1" id="KW-0479">Metal-binding</keyword>
<keyword evidence="5" id="KW-0539">Nucleus</keyword>
<dbReference type="Proteomes" id="UP000325579">
    <property type="component" value="Unassembled WGS sequence"/>
</dbReference>
<dbReference type="PANTHER" id="PTHR47660:SF3">
    <property type="entry name" value="FINGER DOMAIN PROTEIN, PUTATIVE (AFU_ORTHOLOGUE AFUA_4G03310)-RELATED"/>
    <property type="match status" value="1"/>
</dbReference>
<evidence type="ECO:0000313" key="6">
    <source>
        <dbReference type="EMBL" id="KAE8408579.1"/>
    </source>
</evidence>
<keyword evidence="3" id="KW-0805">Transcription regulation</keyword>
<dbReference type="GO" id="GO:0046872">
    <property type="term" value="F:metal ion binding"/>
    <property type="evidence" value="ECO:0007669"/>
    <property type="project" value="UniProtKB-KW"/>
</dbReference>
<proteinExistence type="predicted"/>
<accession>A0A5N7DRC5</accession>
<dbReference type="OrthoDB" id="5423818at2759"/>
<evidence type="ECO:0000256" key="5">
    <source>
        <dbReference type="ARBA" id="ARBA00023242"/>
    </source>
</evidence>
<dbReference type="EMBL" id="ML736743">
    <property type="protein sequence ID" value="KAE8408579.1"/>
    <property type="molecule type" value="Genomic_DNA"/>
</dbReference>
<keyword evidence="4" id="KW-0804">Transcription</keyword>
<protein>
    <recommendedName>
        <fullName evidence="8">Transcription factor domain-containing protein</fullName>
    </recommendedName>
</protein>
<evidence type="ECO:0000256" key="1">
    <source>
        <dbReference type="ARBA" id="ARBA00022723"/>
    </source>
</evidence>
<evidence type="ECO:0000313" key="7">
    <source>
        <dbReference type="Proteomes" id="UP000325579"/>
    </source>
</evidence>
<evidence type="ECO:0000256" key="4">
    <source>
        <dbReference type="ARBA" id="ARBA00023163"/>
    </source>
</evidence>